<organism evidence="2 3">
    <name type="scientific">Bullifex porci</name>
    <dbReference type="NCBI Taxonomy" id="2606638"/>
    <lineage>
        <taxon>Bacteria</taxon>
        <taxon>Pseudomonadati</taxon>
        <taxon>Spirochaetota</taxon>
        <taxon>Spirochaetia</taxon>
        <taxon>Spirochaetales</taxon>
        <taxon>Spirochaetaceae</taxon>
        <taxon>Bullifex</taxon>
    </lineage>
</organism>
<sequence length="113" mass="12458">MGLVESSRLLEQKVNKAIALINRLRLDNSELTERLKMVTNHNEELQELLNKTSADTAVIEEAISAALESLDELGLDDLGTFGTLDSDELEAAENFTIDGGSADDFETFENQEL</sequence>
<evidence type="ECO:0000313" key="2">
    <source>
        <dbReference type="EMBL" id="MSU05405.1"/>
    </source>
</evidence>
<dbReference type="EMBL" id="VUNN01000001">
    <property type="protein sequence ID" value="MSU05405.1"/>
    <property type="molecule type" value="Genomic_DNA"/>
</dbReference>
<keyword evidence="3" id="KW-1185">Reference proteome</keyword>
<dbReference type="RefSeq" id="WP_154424301.1">
    <property type="nucleotide sequence ID" value="NZ_VUNN01000001.1"/>
</dbReference>
<evidence type="ECO:0000256" key="1">
    <source>
        <dbReference type="SAM" id="Coils"/>
    </source>
</evidence>
<proteinExistence type="predicted"/>
<dbReference type="AlphaFoldDB" id="A0A7X2TQS1"/>
<comment type="caution">
    <text evidence="2">The sequence shown here is derived from an EMBL/GenBank/DDBJ whole genome shotgun (WGS) entry which is preliminary data.</text>
</comment>
<feature type="coiled-coil region" evidence="1">
    <location>
        <begin position="14"/>
        <end position="55"/>
    </location>
</feature>
<reference evidence="2 3" key="1">
    <citation type="submission" date="2019-08" db="EMBL/GenBank/DDBJ databases">
        <title>In-depth cultivation of the pig gut microbiome towards novel bacterial diversity and tailored functional studies.</title>
        <authorList>
            <person name="Wylensek D."/>
            <person name="Hitch T.C.A."/>
            <person name="Clavel T."/>
        </authorList>
    </citation>
    <scope>NUCLEOTIDE SEQUENCE [LARGE SCALE GENOMIC DNA]</scope>
    <source>
        <strain evidence="2 3">NM-380-WT-3C1</strain>
    </source>
</reference>
<dbReference type="Proteomes" id="UP000460549">
    <property type="component" value="Unassembled WGS sequence"/>
</dbReference>
<gene>
    <name evidence="2" type="ORF">FYJ80_01215</name>
</gene>
<evidence type="ECO:0000313" key="3">
    <source>
        <dbReference type="Proteomes" id="UP000460549"/>
    </source>
</evidence>
<name>A0A7X2TQS1_9SPIO</name>
<accession>A0A7X2TQS1</accession>
<keyword evidence="1" id="KW-0175">Coiled coil</keyword>
<protein>
    <submittedName>
        <fullName evidence="2">Uncharacterized protein</fullName>
    </submittedName>
</protein>